<accession>A0A9D9HCX6</accession>
<dbReference type="InterPro" id="IPR032533">
    <property type="entry name" value="DUF4954"/>
</dbReference>
<comment type="caution">
    <text evidence="3">The sequence shown here is derived from an EMBL/GenBank/DDBJ whole genome shotgun (WGS) entry which is preliminary data.</text>
</comment>
<reference evidence="3" key="1">
    <citation type="submission" date="2020-10" db="EMBL/GenBank/DDBJ databases">
        <authorList>
            <person name="Gilroy R."/>
        </authorList>
    </citation>
    <scope>NUCLEOTIDE SEQUENCE</scope>
    <source>
        <strain evidence="3">D5-748</strain>
    </source>
</reference>
<proteinExistence type="predicted"/>
<gene>
    <name evidence="3" type="ORF">IAC23_06410</name>
</gene>
<protein>
    <submittedName>
        <fullName evidence="3">DUF4954 family protein</fullName>
    </submittedName>
</protein>
<dbReference type="InterPro" id="IPR011004">
    <property type="entry name" value="Trimer_LpxA-like_sf"/>
</dbReference>
<dbReference type="Pfam" id="PF16314">
    <property type="entry name" value="DUF4954"/>
    <property type="match status" value="1"/>
</dbReference>
<evidence type="ECO:0000313" key="4">
    <source>
        <dbReference type="Proteomes" id="UP000823619"/>
    </source>
</evidence>
<dbReference type="AlphaFoldDB" id="A0A9D9HCX6"/>
<evidence type="ECO:0000259" key="1">
    <source>
        <dbReference type="Pfam" id="PF16314"/>
    </source>
</evidence>
<name>A0A9D9HCX6_9BACT</name>
<dbReference type="SUPFAM" id="SSF51161">
    <property type="entry name" value="Trimeric LpxA-like enzymes"/>
    <property type="match status" value="1"/>
</dbReference>
<dbReference type="InterPro" id="IPR049208">
    <property type="entry name" value="DUF6819"/>
</dbReference>
<organism evidence="3 4">
    <name type="scientific">Candidatus Cryptobacteroides merdavium</name>
    <dbReference type="NCBI Taxonomy" id="2840769"/>
    <lineage>
        <taxon>Bacteria</taxon>
        <taxon>Pseudomonadati</taxon>
        <taxon>Bacteroidota</taxon>
        <taxon>Bacteroidia</taxon>
        <taxon>Bacteroidales</taxon>
        <taxon>Candidatus Cryptobacteroides</taxon>
    </lineage>
</organism>
<reference evidence="3" key="2">
    <citation type="journal article" date="2021" name="PeerJ">
        <title>Extensive microbial diversity within the chicken gut microbiome revealed by metagenomics and culture.</title>
        <authorList>
            <person name="Gilroy R."/>
            <person name="Ravi A."/>
            <person name="Getino M."/>
            <person name="Pursley I."/>
            <person name="Horton D.L."/>
            <person name="Alikhan N.F."/>
            <person name="Baker D."/>
            <person name="Gharbi K."/>
            <person name="Hall N."/>
            <person name="Watson M."/>
            <person name="Adriaenssens E.M."/>
            <person name="Foster-Nyarko E."/>
            <person name="Jarju S."/>
            <person name="Secka A."/>
            <person name="Antonio M."/>
            <person name="Oren A."/>
            <person name="Chaudhuri R.R."/>
            <person name="La Ragione R."/>
            <person name="Hildebrand F."/>
            <person name="Pallen M.J."/>
        </authorList>
    </citation>
    <scope>NUCLEOTIDE SEQUENCE</scope>
    <source>
        <strain evidence="3">D5-748</strain>
    </source>
</reference>
<dbReference type="Proteomes" id="UP000823619">
    <property type="component" value="Unassembled WGS sequence"/>
</dbReference>
<sequence length="680" mass="75716">MKRDLEHAGLNAGTPSPEAPFRFLTDAEIDFLRANSCIADDWSRVWVKDGFNPKRVFQCRFSGIVRLGNFEGTFTLPGGIVKKAGVRYATLHNVTVGDDSCIENIHNYIANYEIGRHTYIKNVSLIYMDGPSSFGNGVEVSVLNETGGREVPIHERLSAHEAYIMTLYRHRPQLISAMKSIAEDWKRSRTSSAGSIGSDVMMLNVNTVKNVRIGDYAWVEGCDVLENGTVVSNEAAPVHIGNSVSCRDFIISSGSTVDDGANLLRCFVGQSCHLGRGYSATDSLFFSNCHGENGEACAIFAGPYTVTHHKSTLLIAGMFSFMNAGSGSNQSNHMYKLGPIHHGILDRGSKTSSDSYILFPAHVGPFSLVMGRHVSHADTSDLPFSYLIENRNTTYLMPGVNLKSVGTIRDAQKWPKRDKRTDPDRLDHINFNLLSPFTIQKMFNGKHILEELQRVGGPSSDEYSYQSTKIRNSSLVKGLKYYNIGISKFMGNSIIKRLEGLTFENDAQIRERLVPDTGVGSGQWVDLSGLIAPKSEVDRLMSMIENNEITGIRAVSDAFASMAANYYTWEWRWAYDRIEEFYGISPEKITASDICRIVRGWQDAVISLDRMVYEDAKKEFSLSFMTAFGADGTRKEQLQDFGQVRGDFDTNPFVTAVLRHIDTKRALGDELISRLQPLLP</sequence>
<feature type="domain" description="DUF4954" evidence="1">
    <location>
        <begin position="21"/>
        <end position="453"/>
    </location>
</feature>
<feature type="domain" description="DUF6819" evidence="2">
    <location>
        <begin position="506"/>
        <end position="675"/>
    </location>
</feature>
<evidence type="ECO:0000313" key="3">
    <source>
        <dbReference type="EMBL" id="MBO8445308.1"/>
    </source>
</evidence>
<evidence type="ECO:0000259" key="2">
    <source>
        <dbReference type="Pfam" id="PF20683"/>
    </source>
</evidence>
<dbReference type="Pfam" id="PF20683">
    <property type="entry name" value="DUF6819"/>
    <property type="match status" value="1"/>
</dbReference>
<dbReference type="Gene3D" id="2.160.10.10">
    <property type="entry name" value="Hexapeptide repeat proteins"/>
    <property type="match status" value="1"/>
</dbReference>
<dbReference type="EMBL" id="JADIMO010000083">
    <property type="protein sequence ID" value="MBO8445308.1"/>
    <property type="molecule type" value="Genomic_DNA"/>
</dbReference>